<feature type="domain" description="SIP-like Rossmann fold" evidence="2">
    <location>
        <begin position="6"/>
        <end position="89"/>
    </location>
</feature>
<dbReference type="Proteomes" id="UP000823823">
    <property type="component" value="Unassembled WGS sequence"/>
</dbReference>
<organism evidence="3 4">
    <name type="scientific">Candidatus Brachybacterium merdavium</name>
    <dbReference type="NCBI Taxonomy" id="2838513"/>
    <lineage>
        <taxon>Bacteria</taxon>
        <taxon>Bacillati</taxon>
        <taxon>Actinomycetota</taxon>
        <taxon>Actinomycetes</taxon>
        <taxon>Micrococcales</taxon>
        <taxon>Dermabacteraceae</taxon>
        <taxon>Brachybacterium</taxon>
    </lineage>
</organism>
<gene>
    <name evidence="3" type="ORF">H9786_07240</name>
</gene>
<protein>
    <recommendedName>
        <fullName evidence="2">SIP-like Rossmann fold domain-containing protein</fullName>
    </recommendedName>
</protein>
<name>A0A9D2RPW0_9MICO</name>
<proteinExistence type="predicted"/>
<comment type="caution">
    <text evidence="3">The sequence shown here is derived from an EMBL/GenBank/DDBJ whole genome shotgun (WGS) entry which is preliminary data.</text>
</comment>
<dbReference type="Gene3D" id="3.40.50.80">
    <property type="entry name" value="Nucleotide-binding domain of ferredoxin-NADP reductase (FNR) module"/>
    <property type="match status" value="1"/>
</dbReference>
<evidence type="ECO:0000259" key="2">
    <source>
        <dbReference type="Pfam" id="PF04954"/>
    </source>
</evidence>
<evidence type="ECO:0000313" key="4">
    <source>
        <dbReference type="Proteomes" id="UP000823823"/>
    </source>
</evidence>
<evidence type="ECO:0000256" key="1">
    <source>
        <dbReference type="SAM" id="MobiDB-lite"/>
    </source>
</evidence>
<evidence type="ECO:0000313" key="3">
    <source>
        <dbReference type="EMBL" id="HJB10312.1"/>
    </source>
</evidence>
<accession>A0A9D2RPW0</accession>
<feature type="region of interest" description="Disordered" evidence="1">
    <location>
        <begin position="131"/>
        <end position="154"/>
    </location>
</feature>
<dbReference type="InterPro" id="IPR007037">
    <property type="entry name" value="SIP_rossman_dom"/>
</dbReference>
<dbReference type="InterPro" id="IPR039261">
    <property type="entry name" value="FNR_nucleotide-bd"/>
</dbReference>
<sequence length="154" mass="16179">MTPSIERFLMIGDEADLPLLRSLARSFPANARGNIFLELPDDRRPLLSAPPGITTSVLPRSLPSVLHAPGARACVALESWVGEWVHGDHASAEGHAIFVGLTGNPLIERLCAALVQHRPGLHLHRACPGGGHVRRRGAGARNGPDAGGPGALGH</sequence>
<reference evidence="3" key="1">
    <citation type="journal article" date="2021" name="PeerJ">
        <title>Extensive microbial diversity within the chicken gut microbiome revealed by metagenomics and culture.</title>
        <authorList>
            <person name="Gilroy R."/>
            <person name="Ravi A."/>
            <person name="Getino M."/>
            <person name="Pursley I."/>
            <person name="Horton D.L."/>
            <person name="Alikhan N.F."/>
            <person name="Baker D."/>
            <person name="Gharbi K."/>
            <person name="Hall N."/>
            <person name="Watson M."/>
            <person name="Adriaenssens E.M."/>
            <person name="Foster-Nyarko E."/>
            <person name="Jarju S."/>
            <person name="Secka A."/>
            <person name="Antonio M."/>
            <person name="Oren A."/>
            <person name="Chaudhuri R.R."/>
            <person name="La Ragione R."/>
            <person name="Hildebrand F."/>
            <person name="Pallen M.J."/>
        </authorList>
    </citation>
    <scope>NUCLEOTIDE SEQUENCE</scope>
    <source>
        <strain evidence="3">ChiHjej13B12-24818</strain>
    </source>
</reference>
<reference evidence="3" key="2">
    <citation type="submission" date="2021-04" db="EMBL/GenBank/DDBJ databases">
        <authorList>
            <person name="Gilroy R."/>
        </authorList>
    </citation>
    <scope>NUCLEOTIDE SEQUENCE</scope>
    <source>
        <strain evidence="3">ChiHjej13B12-24818</strain>
    </source>
</reference>
<dbReference type="Pfam" id="PF04954">
    <property type="entry name" value="SIP"/>
    <property type="match status" value="1"/>
</dbReference>
<dbReference type="AlphaFoldDB" id="A0A9D2RPW0"/>
<dbReference type="EMBL" id="DWZH01000053">
    <property type="protein sequence ID" value="HJB10312.1"/>
    <property type="molecule type" value="Genomic_DNA"/>
</dbReference>
<feature type="compositionally biased region" description="Gly residues" evidence="1">
    <location>
        <begin position="145"/>
        <end position="154"/>
    </location>
</feature>